<comment type="caution">
    <text evidence="1">The sequence shown here is derived from an EMBL/GenBank/DDBJ whole genome shotgun (WGS) entry which is preliminary data.</text>
</comment>
<accession>A0A0R1HQ05</accession>
<name>A0A0R1HQ05_9LACO</name>
<reference evidence="1 2" key="1">
    <citation type="journal article" date="2015" name="Genome Announc.">
        <title>Expanding the biotechnology potential of lactobacilli through comparative genomics of 213 strains and associated genera.</title>
        <authorList>
            <person name="Sun Z."/>
            <person name="Harris H.M."/>
            <person name="McCann A."/>
            <person name="Guo C."/>
            <person name="Argimon S."/>
            <person name="Zhang W."/>
            <person name="Yang X."/>
            <person name="Jeffery I.B."/>
            <person name="Cooney J.C."/>
            <person name="Kagawa T.F."/>
            <person name="Liu W."/>
            <person name="Song Y."/>
            <person name="Salvetti E."/>
            <person name="Wrobel A."/>
            <person name="Rasinkangas P."/>
            <person name="Parkhill J."/>
            <person name="Rea M.C."/>
            <person name="O'Sullivan O."/>
            <person name="Ritari J."/>
            <person name="Douillard F.P."/>
            <person name="Paul Ross R."/>
            <person name="Yang R."/>
            <person name="Briner A.E."/>
            <person name="Felis G.E."/>
            <person name="de Vos W.M."/>
            <person name="Barrangou R."/>
            <person name="Klaenhammer T.R."/>
            <person name="Caufield P.W."/>
            <person name="Cui Y."/>
            <person name="Zhang H."/>
            <person name="O'Toole P.W."/>
        </authorList>
    </citation>
    <scope>NUCLEOTIDE SEQUENCE [LARGE SCALE GENOMIC DNA]</scope>
    <source>
        <strain evidence="1 2">DSM 15638</strain>
    </source>
</reference>
<dbReference type="AlphaFoldDB" id="A0A0R1HQ05"/>
<dbReference type="PATRIC" id="fig|1423719.4.peg.1482"/>
<sequence>MNQMSDSKKYPISPYFEIKSNHPWYIDAEIEELMHYSQNLKTVLQSITKNENINKGWRDEDLETNVQLLLLIDYEELEVWKYPVDLSFGKLSLKEDVISFNENSRIALYFEDDQAVMRKLGYLPKEDTLQAHNIMAELPNYKIATYLTGGPYKKLTFEDNELEIDNGFEEFRLNILIY</sequence>
<proteinExistence type="predicted"/>
<dbReference type="Proteomes" id="UP000051450">
    <property type="component" value="Unassembled WGS sequence"/>
</dbReference>
<dbReference type="STRING" id="1423719.FC66_GL001457"/>
<keyword evidence="2" id="KW-1185">Reference proteome</keyword>
<gene>
    <name evidence="1" type="ORF">FC66_GL001457</name>
</gene>
<organism evidence="1 2">
    <name type="scientific">Dellaglioa algida DSM 15638</name>
    <dbReference type="NCBI Taxonomy" id="1423719"/>
    <lineage>
        <taxon>Bacteria</taxon>
        <taxon>Bacillati</taxon>
        <taxon>Bacillota</taxon>
        <taxon>Bacilli</taxon>
        <taxon>Lactobacillales</taxon>
        <taxon>Lactobacillaceae</taxon>
        <taxon>Dellaglioa</taxon>
    </lineage>
</organism>
<evidence type="ECO:0000313" key="2">
    <source>
        <dbReference type="Proteomes" id="UP000051450"/>
    </source>
</evidence>
<evidence type="ECO:0000313" key="1">
    <source>
        <dbReference type="EMBL" id="KRK45489.1"/>
    </source>
</evidence>
<dbReference type="EMBL" id="AZDI01000008">
    <property type="protein sequence ID" value="KRK45489.1"/>
    <property type="molecule type" value="Genomic_DNA"/>
</dbReference>
<protein>
    <submittedName>
        <fullName evidence="1">Uncharacterized protein</fullName>
    </submittedName>
</protein>